<comment type="caution">
    <text evidence="2">The sequence shown here is derived from an EMBL/GenBank/DDBJ whole genome shotgun (WGS) entry which is preliminary data.</text>
</comment>
<reference evidence="2 3" key="1">
    <citation type="submission" date="2018-08" db="EMBL/GenBank/DDBJ databases">
        <title>Genome Sequence of Clavibacter michiganensis Subspecies type strains, and the Atypical Peach-Colored Strains Isolated from Tomato.</title>
        <authorList>
            <person name="Osdaghi E."/>
            <person name="Portier P."/>
            <person name="Briand M."/>
            <person name="Jacques M.-A."/>
        </authorList>
    </citation>
    <scope>NUCLEOTIDE SEQUENCE [LARGE SCALE GENOMIC DNA]</scope>
    <source>
        <strain evidence="2 3">CFBP 7577</strain>
    </source>
</reference>
<dbReference type="Pfam" id="PF13455">
    <property type="entry name" value="MUG113"/>
    <property type="match status" value="1"/>
</dbReference>
<dbReference type="AlphaFoldDB" id="A0A399QMK7"/>
<dbReference type="SMART" id="SM00974">
    <property type="entry name" value="T5orf172"/>
    <property type="match status" value="1"/>
</dbReference>
<evidence type="ECO:0000259" key="1">
    <source>
        <dbReference type="SMART" id="SM00974"/>
    </source>
</evidence>
<gene>
    <name evidence="2" type="ORF">DZF97_01315</name>
</gene>
<protein>
    <submittedName>
        <fullName evidence="2">GIY-YIG nuclease family protein</fullName>
    </submittedName>
</protein>
<dbReference type="Proteomes" id="UP000265361">
    <property type="component" value="Unassembled WGS sequence"/>
</dbReference>
<dbReference type="InterPro" id="IPR018306">
    <property type="entry name" value="Phage_T5_Orf172_DNA-bd"/>
</dbReference>
<feature type="domain" description="Bacteriophage T5 Orf172 DNA-binding" evidence="1">
    <location>
        <begin position="96"/>
        <end position="164"/>
    </location>
</feature>
<evidence type="ECO:0000313" key="3">
    <source>
        <dbReference type="Proteomes" id="UP000265361"/>
    </source>
</evidence>
<name>A0A399QMK7_9MICO</name>
<accession>A0A399QMK7</accession>
<evidence type="ECO:0000313" key="2">
    <source>
        <dbReference type="EMBL" id="RIJ18709.1"/>
    </source>
</evidence>
<dbReference type="EMBL" id="QWED01000013">
    <property type="protein sequence ID" value="RIJ18709.1"/>
    <property type="molecule type" value="Genomic_DNA"/>
</dbReference>
<proteinExistence type="predicted"/>
<sequence>MTSNGSAPCRAEGCAAAVEPGAPVPLCAAHLVAAAAAWAERAHGVEDVLPSPCPACGSRLGVRYPSGWLCAVCEWRHGDHPDGELAPPRVDVVYYIRFGDRVKIGTSANPRQRLGTLRHDELLAFERGGRSVERARHVLFARQRFDRTEWFELDDELRAHVAALAAGQPDPWELLARWRSEALASRVS</sequence>
<organism evidence="2 3">
    <name type="scientific">Clavibacter nebraskensis</name>
    <dbReference type="NCBI Taxonomy" id="31963"/>
    <lineage>
        <taxon>Bacteria</taxon>
        <taxon>Bacillati</taxon>
        <taxon>Actinomycetota</taxon>
        <taxon>Actinomycetes</taxon>
        <taxon>Micrococcales</taxon>
        <taxon>Microbacteriaceae</taxon>
        <taxon>Clavibacter</taxon>
    </lineage>
</organism>